<keyword evidence="6 10" id="KW-0472">Membrane</keyword>
<keyword evidence="5 10" id="KW-1133">Transmembrane helix</keyword>
<dbReference type="EMBL" id="JAHQCS010000119">
    <property type="protein sequence ID" value="MBU9712972.1"/>
    <property type="molecule type" value="Genomic_DNA"/>
</dbReference>
<dbReference type="PROSITE" id="PS50885">
    <property type="entry name" value="HAMP"/>
    <property type="match status" value="1"/>
</dbReference>
<accession>A0ABS6JJI0</accession>
<evidence type="ECO:0000313" key="14">
    <source>
        <dbReference type="Proteomes" id="UP000784880"/>
    </source>
</evidence>
<evidence type="ECO:0000256" key="5">
    <source>
        <dbReference type="ARBA" id="ARBA00022989"/>
    </source>
</evidence>
<proteinExistence type="inferred from homology"/>
<dbReference type="SMART" id="SM00283">
    <property type="entry name" value="MA"/>
    <property type="match status" value="1"/>
</dbReference>
<dbReference type="Proteomes" id="UP000784880">
    <property type="component" value="Unassembled WGS sequence"/>
</dbReference>
<evidence type="ECO:0000256" key="6">
    <source>
        <dbReference type="ARBA" id="ARBA00023136"/>
    </source>
</evidence>
<evidence type="ECO:0000259" key="11">
    <source>
        <dbReference type="PROSITE" id="PS50111"/>
    </source>
</evidence>
<evidence type="ECO:0000256" key="9">
    <source>
        <dbReference type="PROSITE-ProRule" id="PRU00284"/>
    </source>
</evidence>
<evidence type="ECO:0000256" key="8">
    <source>
        <dbReference type="ARBA" id="ARBA00029447"/>
    </source>
</evidence>
<feature type="domain" description="Methyl-accepting transducer" evidence="11">
    <location>
        <begin position="404"/>
        <end position="640"/>
    </location>
</feature>
<dbReference type="CDD" id="cd06225">
    <property type="entry name" value="HAMP"/>
    <property type="match status" value="1"/>
</dbReference>
<comment type="similarity">
    <text evidence="8">Belongs to the methyl-accepting chemotaxis (MCP) protein family.</text>
</comment>
<organism evidence="13 14">
    <name type="scientific">Evansella tamaricis</name>
    <dbReference type="NCBI Taxonomy" id="2069301"/>
    <lineage>
        <taxon>Bacteria</taxon>
        <taxon>Bacillati</taxon>
        <taxon>Bacillota</taxon>
        <taxon>Bacilli</taxon>
        <taxon>Bacillales</taxon>
        <taxon>Bacillaceae</taxon>
        <taxon>Evansella</taxon>
    </lineage>
</organism>
<evidence type="ECO:0000256" key="10">
    <source>
        <dbReference type="SAM" id="Phobius"/>
    </source>
</evidence>
<comment type="caution">
    <text evidence="13">The sequence shown here is derived from an EMBL/GenBank/DDBJ whole genome shotgun (WGS) entry which is preliminary data.</text>
</comment>
<keyword evidence="14" id="KW-1185">Reference proteome</keyword>
<evidence type="ECO:0000256" key="2">
    <source>
        <dbReference type="ARBA" id="ARBA00022475"/>
    </source>
</evidence>
<dbReference type="RefSeq" id="WP_217067145.1">
    <property type="nucleotide sequence ID" value="NZ_JAHQCS010000119.1"/>
</dbReference>
<dbReference type="SMART" id="SM00304">
    <property type="entry name" value="HAMP"/>
    <property type="match status" value="1"/>
</dbReference>
<feature type="domain" description="HAMP" evidence="12">
    <location>
        <begin position="333"/>
        <end position="385"/>
    </location>
</feature>
<evidence type="ECO:0000256" key="4">
    <source>
        <dbReference type="ARBA" id="ARBA00022692"/>
    </source>
</evidence>
<keyword evidence="7 9" id="KW-0807">Transducer</keyword>
<dbReference type="Pfam" id="PF02743">
    <property type="entry name" value="dCache_1"/>
    <property type="match status" value="1"/>
</dbReference>
<protein>
    <submittedName>
        <fullName evidence="13">Methyl-accepting chemotaxis protein</fullName>
    </submittedName>
</protein>
<dbReference type="Pfam" id="PF00015">
    <property type="entry name" value="MCPsignal"/>
    <property type="match status" value="1"/>
</dbReference>
<sequence>MLKKIKDTLYKTKDGLLQLFRSLWTYLSKVLKKDSRNKRADSNKVMTLKTKLILSFIFYAIIPSVIVASIVFSVSRNAIEVQVADMSYEIGAQLTYNIDNLLADADNLLSEPYTNRELLDYLSIDPNQVSSIDLLEIRQWVGDFFNPVVRNNTNIDNLFFVRNDGTLYGSNNSTVQSEDFLTDEIINAISDNRGQSVWFHGLHGDYENIFVLRNMRNTSGNDIGVLVLSFNRQIFDTVFNLSESESNFFIVGSDSTIVASNNQEEVGQSYLLSEMDQSENILSVKEASNGWQVIISTSKSYLMSEINNVVTFIYLIVGVFVLIAVAGGFLITISITKPINNLVILMKKGETGDLTVRTGYVLNNEIGQLGSSFNQMLANIKDIIENNKKASQLAVESAENLKDISINSSFTSEQIAAAIEEVAKGAVEQVDYAEKTKKVMQGLSNEMNIVSDNVIHVSEAMSSTKALSSTSIHHVKELTDKNEDVGKKLQKVDETIVKLNSSVNEVKGIVKLIKDMSEQTNLLSLNASIEAARAGDAGRGFAVVAGEVRKLAEQSKGATIKVDHVIQKILGHIEESVLLVKDSLEVFSEQTEVIQTTSDSFEKIIDTTGSIIEEMSLVNSSMDKMNLAKEQVSKAVSEMVMLAEVSSSTTQEITATTEEQAAAAEQLGQLSEKLVSTMMELDSLINKFKV</sequence>
<evidence type="ECO:0000256" key="3">
    <source>
        <dbReference type="ARBA" id="ARBA00022500"/>
    </source>
</evidence>
<keyword evidence="2" id="KW-1003">Cell membrane</keyword>
<keyword evidence="4 10" id="KW-0812">Transmembrane</keyword>
<keyword evidence="3" id="KW-0145">Chemotaxis</keyword>
<dbReference type="PROSITE" id="PS50111">
    <property type="entry name" value="CHEMOTAXIS_TRANSDUC_2"/>
    <property type="match status" value="1"/>
</dbReference>
<evidence type="ECO:0000313" key="13">
    <source>
        <dbReference type="EMBL" id="MBU9712972.1"/>
    </source>
</evidence>
<dbReference type="PANTHER" id="PTHR32089">
    <property type="entry name" value="METHYL-ACCEPTING CHEMOTAXIS PROTEIN MCPB"/>
    <property type="match status" value="1"/>
</dbReference>
<dbReference type="InterPro" id="IPR004089">
    <property type="entry name" value="MCPsignal_dom"/>
</dbReference>
<feature type="transmembrane region" description="Helical" evidence="10">
    <location>
        <begin position="312"/>
        <end position="336"/>
    </location>
</feature>
<dbReference type="InterPro" id="IPR003660">
    <property type="entry name" value="HAMP_dom"/>
</dbReference>
<dbReference type="Pfam" id="PF00672">
    <property type="entry name" value="HAMP"/>
    <property type="match status" value="1"/>
</dbReference>
<gene>
    <name evidence="13" type="ORF">KS419_14675</name>
</gene>
<dbReference type="InterPro" id="IPR033479">
    <property type="entry name" value="dCache_1"/>
</dbReference>
<evidence type="ECO:0000259" key="12">
    <source>
        <dbReference type="PROSITE" id="PS50885"/>
    </source>
</evidence>
<name>A0ABS6JJI0_9BACI</name>
<dbReference type="PANTHER" id="PTHR32089:SF112">
    <property type="entry name" value="LYSOZYME-LIKE PROTEIN-RELATED"/>
    <property type="match status" value="1"/>
</dbReference>
<comment type="subcellular location">
    <subcellularLocation>
        <location evidence="1">Cell membrane</location>
        <topology evidence="1">Multi-pass membrane protein</topology>
    </subcellularLocation>
</comment>
<feature type="transmembrane region" description="Helical" evidence="10">
    <location>
        <begin position="52"/>
        <end position="72"/>
    </location>
</feature>
<evidence type="ECO:0000256" key="1">
    <source>
        <dbReference type="ARBA" id="ARBA00004651"/>
    </source>
</evidence>
<reference evidence="13 14" key="1">
    <citation type="submission" date="2021-06" db="EMBL/GenBank/DDBJ databases">
        <title>Bacillus sp. RD4P76, an endophyte from a halophyte.</title>
        <authorList>
            <person name="Sun J.-Q."/>
        </authorList>
    </citation>
    <scope>NUCLEOTIDE SEQUENCE [LARGE SCALE GENOMIC DNA]</scope>
    <source>
        <strain evidence="13 14">CGMCC 1.15917</strain>
    </source>
</reference>
<evidence type="ECO:0000256" key="7">
    <source>
        <dbReference type="ARBA" id="ARBA00023224"/>
    </source>
</evidence>